<sequence>MQSESDVAAEMERVEEGDRVLWNGRSVPQVVTEVDEDSFVVEGNRGGHYRFFPNAPEGPTLTNLNSGRDWDVDDFKIALPSA</sequence>
<dbReference type="EMBL" id="JBHTAR010000011">
    <property type="protein sequence ID" value="MFC7201448.1"/>
    <property type="molecule type" value="Genomic_DNA"/>
</dbReference>
<evidence type="ECO:0000313" key="2">
    <source>
        <dbReference type="Proteomes" id="UP001596447"/>
    </source>
</evidence>
<gene>
    <name evidence="1" type="ORF">ACFQJ9_18915</name>
</gene>
<proteinExistence type="predicted"/>
<evidence type="ECO:0000313" key="1">
    <source>
        <dbReference type="EMBL" id="MFC7201448.1"/>
    </source>
</evidence>
<keyword evidence="2" id="KW-1185">Reference proteome</keyword>
<name>A0ABD5Z8H1_9EURY</name>
<organism evidence="1 2">
    <name type="scientific">Halospeciosus flavus</name>
    <dbReference type="NCBI Taxonomy" id="3032283"/>
    <lineage>
        <taxon>Archaea</taxon>
        <taxon>Methanobacteriati</taxon>
        <taxon>Methanobacteriota</taxon>
        <taxon>Stenosarchaea group</taxon>
        <taxon>Halobacteria</taxon>
        <taxon>Halobacteriales</taxon>
        <taxon>Halobacteriaceae</taxon>
        <taxon>Halospeciosus</taxon>
    </lineage>
</organism>
<comment type="caution">
    <text evidence="1">The sequence shown here is derived from an EMBL/GenBank/DDBJ whole genome shotgun (WGS) entry which is preliminary data.</text>
</comment>
<dbReference type="Proteomes" id="UP001596447">
    <property type="component" value="Unassembled WGS sequence"/>
</dbReference>
<dbReference type="RefSeq" id="WP_279528193.1">
    <property type="nucleotide sequence ID" value="NZ_CP122312.1"/>
</dbReference>
<protein>
    <submittedName>
        <fullName evidence="1">Uncharacterized protein</fullName>
    </submittedName>
</protein>
<reference evidence="1 2" key="1">
    <citation type="journal article" date="2019" name="Int. J. Syst. Evol. Microbiol.">
        <title>The Global Catalogue of Microorganisms (GCM) 10K type strain sequencing project: providing services to taxonomists for standard genome sequencing and annotation.</title>
        <authorList>
            <consortium name="The Broad Institute Genomics Platform"/>
            <consortium name="The Broad Institute Genome Sequencing Center for Infectious Disease"/>
            <person name="Wu L."/>
            <person name="Ma J."/>
        </authorList>
    </citation>
    <scope>NUCLEOTIDE SEQUENCE [LARGE SCALE GENOMIC DNA]</scope>
    <source>
        <strain evidence="1 2">XZGYJ-43</strain>
    </source>
</reference>
<dbReference type="AlphaFoldDB" id="A0ABD5Z8H1"/>
<accession>A0ABD5Z8H1</accession>